<dbReference type="Gene3D" id="1.10.290.10">
    <property type="entry name" value="Topoisomerase I, domain 4"/>
    <property type="match status" value="1"/>
</dbReference>
<dbReference type="HAMAP" id="MF_00952">
    <property type="entry name" value="Topoisom_1_prok"/>
    <property type="match status" value="1"/>
</dbReference>
<dbReference type="Gene3D" id="1.10.10.10">
    <property type="entry name" value="Winged helix-like DNA-binding domain superfamily/Winged helix DNA-binding domain"/>
    <property type="match status" value="1"/>
</dbReference>
<evidence type="ECO:0000256" key="3">
    <source>
        <dbReference type="ARBA" id="ARBA00022723"/>
    </source>
</evidence>
<dbReference type="Pfam" id="PF01751">
    <property type="entry name" value="Toprim"/>
    <property type="match status" value="1"/>
</dbReference>
<name>F2NLP3_MARHT</name>
<feature type="site" description="Interaction with DNA" evidence="10">
    <location>
        <position position="309"/>
    </location>
</feature>
<dbReference type="SUPFAM" id="SSF88659">
    <property type="entry name" value="Sigma3 and sigma4 domains of RNA polymerase sigma factors"/>
    <property type="match status" value="1"/>
</dbReference>
<feature type="site" description="Interaction with DNA" evidence="10">
    <location>
        <position position="149"/>
    </location>
</feature>
<evidence type="ECO:0000256" key="8">
    <source>
        <dbReference type="ARBA" id="ARBA00023125"/>
    </source>
</evidence>
<dbReference type="SMART" id="SM00493">
    <property type="entry name" value="TOPRIM"/>
    <property type="match status" value="1"/>
</dbReference>
<evidence type="ECO:0000256" key="7">
    <source>
        <dbReference type="ARBA" id="ARBA00023029"/>
    </source>
</evidence>
<evidence type="ECO:0000313" key="14">
    <source>
        <dbReference type="EMBL" id="AEB10873.1"/>
    </source>
</evidence>
<dbReference type="eggNOG" id="COG0550">
    <property type="taxonomic scope" value="Bacteria"/>
</dbReference>
<evidence type="ECO:0000313" key="15">
    <source>
        <dbReference type="Proteomes" id="UP000007030"/>
    </source>
</evidence>
<dbReference type="InterPro" id="IPR013498">
    <property type="entry name" value="Topo_IA_Znf"/>
</dbReference>
<dbReference type="EC" id="5.6.2.1" evidence="10"/>
<dbReference type="Gene3D" id="1.10.460.10">
    <property type="entry name" value="Topoisomerase I, domain 2"/>
    <property type="match status" value="1"/>
</dbReference>
<dbReference type="EMBL" id="CP002630">
    <property type="protein sequence ID" value="AEB10873.1"/>
    <property type="molecule type" value="Genomic_DNA"/>
</dbReference>
<keyword evidence="9 10" id="KW-0413">Isomerase</keyword>
<comment type="caution">
    <text evidence="10">Lacks conserved residue(s) required for the propagation of feature annotation.</text>
</comment>
<protein>
    <recommendedName>
        <fullName evidence="10">DNA topoisomerase 1</fullName>
        <ecNumber evidence="10">5.6.2.1</ecNumber>
    </recommendedName>
    <alternativeName>
        <fullName evidence="10">DNA topoisomerase I</fullName>
    </alternativeName>
</protein>
<dbReference type="AlphaFoldDB" id="F2NLP3"/>
<dbReference type="SUPFAM" id="SSF57783">
    <property type="entry name" value="Zinc beta-ribbon"/>
    <property type="match status" value="1"/>
</dbReference>
<organism evidence="14 15">
    <name type="scientific">Marinithermus hydrothermalis (strain DSM 14884 / JCM 11576 / T1)</name>
    <dbReference type="NCBI Taxonomy" id="869210"/>
    <lineage>
        <taxon>Bacteria</taxon>
        <taxon>Thermotogati</taxon>
        <taxon>Deinococcota</taxon>
        <taxon>Deinococci</taxon>
        <taxon>Thermales</taxon>
        <taxon>Thermaceae</taxon>
        <taxon>Marinithermus</taxon>
    </lineage>
</organism>
<evidence type="ECO:0000256" key="4">
    <source>
        <dbReference type="ARBA" id="ARBA00022771"/>
    </source>
</evidence>
<dbReference type="InterPro" id="IPR023405">
    <property type="entry name" value="Topo_IA_core_domain"/>
</dbReference>
<dbReference type="GO" id="GO:0003677">
    <property type="term" value="F:DNA binding"/>
    <property type="evidence" value="ECO:0007669"/>
    <property type="project" value="UniProtKB-KW"/>
</dbReference>
<dbReference type="CDD" id="cd03363">
    <property type="entry name" value="TOPRIM_TopoIA_TopoI"/>
    <property type="match status" value="1"/>
</dbReference>
<dbReference type="SMART" id="SM00436">
    <property type="entry name" value="TOP1Bc"/>
    <property type="match status" value="1"/>
</dbReference>
<dbReference type="GO" id="GO:0008270">
    <property type="term" value="F:zinc ion binding"/>
    <property type="evidence" value="ECO:0007669"/>
    <property type="project" value="UniProtKB-KW"/>
</dbReference>
<dbReference type="InterPro" id="IPR034149">
    <property type="entry name" value="TOPRIM_TopoI"/>
</dbReference>
<dbReference type="STRING" id="869210.Marky_0110"/>
<dbReference type="KEGG" id="mhd:Marky_0110"/>
<feature type="site" description="Interaction with DNA" evidence="10">
    <location>
        <position position="34"/>
    </location>
</feature>
<dbReference type="InterPro" id="IPR023406">
    <property type="entry name" value="Topo_IA_AS"/>
</dbReference>
<keyword evidence="3" id="KW-0479">Metal-binding</keyword>
<comment type="subunit">
    <text evidence="10">Monomer.</text>
</comment>
<feature type="active site" description="O-(5'-phospho-DNA)-tyrosine intermediate" evidence="10">
    <location>
        <position position="307"/>
    </location>
</feature>
<evidence type="ECO:0000259" key="12">
    <source>
        <dbReference type="PROSITE" id="PS50880"/>
    </source>
</evidence>
<dbReference type="PROSITE" id="PS50880">
    <property type="entry name" value="TOPRIM"/>
    <property type="match status" value="1"/>
</dbReference>
<dbReference type="PANTHER" id="PTHR42785:SF1">
    <property type="entry name" value="DNA TOPOISOMERASE"/>
    <property type="match status" value="1"/>
</dbReference>
<evidence type="ECO:0000256" key="11">
    <source>
        <dbReference type="SAM" id="MobiDB-lite"/>
    </source>
</evidence>
<dbReference type="PROSITE" id="PS52039">
    <property type="entry name" value="TOPO_IA_2"/>
    <property type="match status" value="1"/>
</dbReference>
<dbReference type="PROSITE" id="PS00396">
    <property type="entry name" value="TOPO_IA_1"/>
    <property type="match status" value="1"/>
</dbReference>
<dbReference type="InterPro" id="IPR013824">
    <property type="entry name" value="Topo_IA_cen_sub1"/>
</dbReference>
<dbReference type="Gene3D" id="3.30.65.10">
    <property type="entry name" value="Bacterial Topoisomerase I, domain 1"/>
    <property type="match status" value="2"/>
</dbReference>
<proteinExistence type="inferred from homology"/>
<dbReference type="InterPro" id="IPR000380">
    <property type="entry name" value="Topo_IA"/>
</dbReference>
<keyword evidence="5" id="KW-0862">Zinc</keyword>
<feature type="compositionally biased region" description="Basic residues" evidence="11">
    <location>
        <begin position="731"/>
        <end position="744"/>
    </location>
</feature>
<keyword evidence="15" id="KW-1185">Reference proteome</keyword>
<dbReference type="NCBIfam" id="TIGR01051">
    <property type="entry name" value="topA_bact"/>
    <property type="match status" value="1"/>
</dbReference>
<dbReference type="Gene3D" id="3.40.50.140">
    <property type="match status" value="1"/>
</dbReference>
<evidence type="ECO:0000256" key="2">
    <source>
        <dbReference type="ARBA" id="ARBA00009446"/>
    </source>
</evidence>
<comment type="function">
    <text evidence="10">Releases the supercoiling and torsional tension of DNA, which is introduced during the DNA replication and transcription, by transiently cleaving and rejoining one strand of the DNA duplex. Introduces a single-strand break via transesterification at a target site in duplex DNA. The scissile phosphodiester is attacked by the catalytic tyrosine of the enzyme, resulting in the formation of a DNA-(5'-phosphotyrosyl)-enzyme intermediate and the expulsion of a 3'-OH DNA strand. The free DNA strand then undergoes passage around the unbroken strand, thus removing DNA supercoils. Finally, in the religation step, the DNA 3'-OH attacks the covalent intermediate to expel the active-site tyrosine and restore the DNA phosphodiester backbone.</text>
</comment>
<evidence type="ECO:0000256" key="1">
    <source>
        <dbReference type="ARBA" id="ARBA00000213"/>
    </source>
</evidence>
<feature type="site" description="Interaction with DNA" evidence="10">
    <location>
        <position position="496"/>
    </location>
</feature>
<dbReference type="RefSeq" id="WP_013702928.1">
    <property type="nucleotide sequence ID" value="NC_015387.1"/>
</dbReference>
<comment type="similarity">
    <text evidence="2 10">Belongs to the type IA topoisomerase family.</text>
</comment>
<feature type="site" description="Interaction with DNA" evidence="10">
    <location>
        <position position="140"/>
    </location>
</feature>
<evidence type="ECO:0000256" key="5">
    <source>
        <dbReference type="ARBA" id="ARBA00022833"/>
    </source>
</evidence>
<dbReference type="InterPro" id="IPR003601">
    <property type="entry name" value="Topo_IA_2"/>
</dbReference>
<evidence type="ECO:0000259" key="13">
    <source>
        <dbReference type="PROSITE" id="PS52039"/>
    </source>
</evidence>
<dbReference type="Pfam" id="PF01131">
    <property type="entry name" value="Topoisom_bac"/>
    <property type="match status" value="1"/>
</dbReference>
<dbReference type="GO" id="GO:0006265">
    <property type="term" value="P:DNA topological change"/>
    <property type="evidence" value="ECO:0007669"/>
    <property type="project" value="UniProtKB-UniRule"/>
</dbReference>
<dbReference type="Proteomes" id="UP000007030">
    <property type="component" value="Chromosome"/>
</dbReference>
<feature type="site" description="Interaction with DNA" evidence="10">
    <location>
        <position position="141"/>
    </location>
</feature>
<feature type="region of interest" description="Disordered" evidence="11">
    <location>
        <begin position="725"/>
        <end position="753"/>
    </location>
</feature>
<evidence type="ECO:0000256" key="10">
    <source>
        <dbReference type="HAMAP-Rule" id="MF_00952"/>
    </source>
</evidence>
<comment type="catalytic activity">
    <reaction evidence="1 10">
        <text>ATP-independent breakage of single-stranded DNA, followed by passage and rejoining.</text>
        <dbReference type="EC" id="5.6.2.1"/>
    </reaction>
</comment>
<dbReference type="InterPro" id="IPR005733">
    <property type="entry name" value="TopoI_bac-type"/>
</dbReference>
<dbReference type="HOGENOM" id="CLU_002929_4_3_0"/>
<dbReference type="InterPro" id="IPR003602">
    <property type="entry name" value="Topo_IA_DNA-bd_dom"/>
</dbReference>
<keyword evidence="4" id="KW-0863">Zinc-finger</keyword>
<dbReference type="Gene3D" id="2.70.20.10">
    <property type="entry name" value="Topoisomerase I, domain 3"/>
    <property type="match status" value="1"/>
</dbReference>
<sequence length="828" mass="93076">MPGKTLVVVESPAKAKTIARILGDGYEVKASKGHVADLPERTLGVDLEADFAPTYEIKKDKRPVVEALRKAARGAERVILATDPDREGEAISWHVARLLDLDPSAPVRVHFHEITPRVVREAIAHPAPINQNLVDAQQARRVLDRLVGYNLSPLLSEKFRQRALSAGRVQSVALRLIVEREEEIEAFEPQEYWTVSGAFTAGAPFTAELYSIDGQRVVDKNRSRFLLTSEAETARILEAIRRVPEWRVAEVARKTRRKSPPPPFTTSTLQQAASSRLGWTASRTMRVAQRLYEGVDLPEGTVGLITYMRTDSVRVAPEALEAVRRFIPEAFGPAYLPQTPNRFKSKKSGVQDAHEAIRPTAVERTPERVKPHLSEEEYRLYTLIWQRFVASQMSPAVYDQTVVTVEGGAYRFRATGSVLRFDGYLRAWGREEDEAEQLLPEIPEGAPAQLTDLTPAQHFTQPPPRYNDASLVKTMEELGIGRPSTYAPTIETLERRRYIERQGRALRPTPLGREVVAFLKAHFPRVVAYEFTAEMENRLDAVEEGKVPWPKVVREFFEPFTKELEKVPRKTCPLCGRPLELKVSRYGQFLGCTGYPECRYTEPLEKREAEPLGEPCPECGRELVRKHGRYGTFIACSGYPECTYTRDEAPSTGLTCPKCREGEVVVKTSRKGKPYYRCNRKACDFLSFYPLVEERCDTCGWNLMEKGRAKTRVCSNPACPRYGGPDLSKPRPSRKSRATRRAAKPKPAPAPKATWTDLEPFLSRLAEDEARLARLVEGEGRSLKDAAQALGLTEEAAAALYKRAIFKLRMAYGRARKAGEGSVPEEVT</sequence>
<feature type="site" description="Interaction with DNA" evidence="10">
    <location>
        <position position="144"/>
    </location>
</feature>
<dbReference type="InterPro" id="IPR013497">
    <property type="entry name" value="Topo_IA_cen"/>
</dbReference>
<dbReference type="InterPro" id="IPR013324">
    <property type="entry name" value="RNA_pol_sigma_r3/r4-like"/>
</dbReference>
<feature type="domain" description="Topo IA-type catalytic" evidence="13">
    <location>
        <begin position="130"/>
        <end position="564"/>
    </location>
</feature>
<dbReference type="GO" id="GO:0005694">
    <property type="term" value="C:chromosome"/>
    <property type="evidence" value="ECO:0007669"/>
    <property type="project" value="InterPro"/>
</dbReference>
<dbReference type="CDD" id="cd00186">
    <property type="entry name" value="TOP1Ac"/>
    <property type="match status" value="1"/>
</dbReference>
<feature type="region of interest" description="Interaction with DNA" evidence="10">
    <location>
        <begin position="165"/>
        <end position="170"/>
    </location>
</feature>
<dbReference type="OrthoDB" id="9804262at2"/>
<dbReference type="InterPro" id="IPR036388">
    <property type="entry name" value="WH-like_DNA-bd_sf"/>
</dbReference>
<accession>F2NLP3</accession>
<keyword evidence="6" id="KW-0460">Magnesium</keyword>
<dbReference type="SUPFAM" id="SSF56712">
    <property type="entry name" value="Prokaryotic type I DNA topoisomerase"/>
    <property type="match status" value="1"/>
</dbReference>
<reference evidence="14 15" key="1">
    <citation type="journal article" date="2012" name="Stand. Genomic Sci.">
        <title>Complete genome sequence of the aerobic, heterotroph Marinithermus hydrothermalis type strain (T1(T)) from a deep-sea hydrothermal vent chimney.</title>
        <authorList>
            <person name="Copeland A."/>
            <person name="Gu W."/>
            <person name="Yasawong M."/>
            <person name="Lapidus A."/>
            <person name="Lucas S."/>
            <person name="Deshpande S."/>
            <person name="Pagani I."/>
            <person name="Tapia R."/>
            <person name="Cheng J.F."/>
            <person name="Goodwin L.A."/>
            <person name="Pitluck S."/>
            <person name="Liolios K."/>
            <person name="Ivanova N."/>
            <person name="Mavromatis K."/>
            <person name="Mikhailova N."/>
            <person name="Pati A."/>
            <person name="Chen A."/>
            <person name="Palaniappan K."/>
            <person name="Land M."/>
            <person name="Pan C."/>
            <person name="Brambilla E.M."/>
            <person name="Rohde M."/>
            <person name="Tindall B.J."/>
            <person name="Sikorski J."/>
            <person name="Goker M."/>
            <person name="Detter J.C."/>
            <person name="Bristow J."/>
            <person name="Eisen J.A."/>
            <person name="Markowitz V."/>
            <person name="Hugenholtz P."/>
            <person name="Kyrpides N.C."/>
            <person name="Klenk H.P."/>
            <person name="Woyke T."/>
        </authorList>
    </citation>
    <scope>NUCLEOTIDE SEQUENCE [LARGE SCALE GENOMIC DNA]</scope>
    <source>
        <strain evidence="15">DSM 14884 / JCM 11576 / T1</strain>
    </source>
</reference>
<dbReference type="InterPro" id="IPR006171">
    <property type="entry name" value="TOPRIM_dom"/>
</dbReference>
<dbReference type="Pfam" id="PF01396">
    <property type="entry name" value="Zn_ribbon_Top1"/>
    <property type="match status" value="3"/>
</dbReference>
<dbReference type="InterPro" id="IPR013825">
    <property type="entry name" value="Topo_IA_cen_sub2"/>
</dbReference>
<dbReference type="InterPro" id="IPR013826">
    <property type="entry name" value="Topo_IA_cen_sub3"/>
</dbReference>
<keyword evidence="8 10" id="KW-0238">DNA-binding</keyword>
<keyword evidence="7 10" id="KW-0799">Topoisomerase</keyword>
<dbReference type="GO" id="GO:0003917">
    <property type="term" value="F:DNA topoisomerase type I (single strand cut, ATP-independent) activity"/>
    <property type="evidence" value="ECO:0007669"/>
    <property type="project" value="UniProtKB-UniRule"/>
</dbReference>
<gene>
    <name evidence="10" type="primary">topA</name>
    <name evidence="14" type="ordered locus">Marky_0110</name>
</gene>
<dbReference type="PANTHER" id="PTHR42785">
    <property type="entry name" value="DNA TOPOISOMERASE, TYPE IA, CORE"/>
    <property type="match status" value="1"/>
</dbReference>
<evidence type="ECO:0000256" key="9">
    <source>
        <dbReference type="ARBA" id="ARBA00023235"/>
    </source>
</evidence>
<dbReference type="SMART" id="SM00437">
    <property type="entry name" value="TOP1Ac"/>
    <property type="match status" value="1"/>
</dbReference>
<dbReference type="PRINTS" id="PR00417">
    <property type="entry name" value="PRTPISMRASEI"/>
</dbReference>
<dbReference type="InterPro" id="IPR028612">
    <property type="entry name" value="Topoisom_1_IA"/>
</dbReference>
<evidence type="ECO:0000256" key="6">
    <source>
        <dbReference type="ARBA" id="ARBA00022842"/>
    </source>
</evidence>
<feature type="domain" description="Toprim" evidence="12">
    <location>
        <begin position="4"/>
        <end position="114"/>
    </location>
</feature>